<feature type="transmembrane region" description="Helical" evidence="1">
    <location>
        <begin position="31"/>
        <end position="52"/>
    </location>
</feature>
<keyword evidence="3" id="KW-1185">Reference proteome</keyword>
<reference evidence="2 3" key="1">
    <citation type="submission" date="2017-02" db="EMBL/GenBank/DDBJ databases">
        <title>Acinetobacter sp. ANC 4945, whole genome shotgun sequencing project.</title>
        <authorList>
            <person name="Radolfova-Krizova L."/>
            <person name="Al Atrouni A."/>
            <person name="Nemec A."/>
        </authorList>
    </citation>
    <scope>NUCLEOTIDE SEQUENCE [LARGE SCALE GENOMIC DNA]</scope>
    <source>
        <strain evidence="2 3">ANC 4945</strain>
    </source>
</reference>
<keyword evidence="1" id="KW-1133">Transmembrane helix</keyword>
<evidence type="ECO:0000313" key="3">
    <source>
        <dbReference type="Proteomes" id="UP000191160"/>
    </source>
</evidence>
<dbReference type="Proteomes" id="UP000191160">
    <property type="component" value="Unassembled WGS sequence"/>
</dbReference>
<name>A0A1T1GR36_9GAMM</name>
<dbReference type="EMBL" id="MVKX01000011">
    <property type="protein sequence ID" value="OOV79970.1"/>
    <property type="molecule type" value="Genomic_DNA"/>
</dbReference>
<organism evidence="2 3">
    <name type="scientific">Acinetobacter amyesii</name>
    <dbReference type="NCBI Taxonomy" id="2942470"/>
    <lineage>
        <taxon>Bacteria</taxon>
        <taxon>Pseudomonadati</taxon>
        <taxon>Pseudomonadota</taxon>
        <taxon>Gammaproteobacteria</taxon>
        <taxon>Moraxellales</taxon>
        <taxon>Moraxellaceae</taxon>
        <taxon>Acinetobacter</taxon>
    </lineage>
</organism>
<protein>
    <submittedName>
        <fullName evidence="2">Uncharacterized protein</fullName>
    </submittedName>
</protein>
<dbReference type="AlphaFoldDB" id="A0A1T1GR36"/>
<evidence type="ECO:0000256" key="1">
    <source>
        <dbReference type="SAM" id="Phobius"/>
    </source>
</evidence>
<feature type="transmembrane region" description="Helical" evidence="1">
    <location>
        <begin position="7"/>
        <end position="25"/>
    </location>
</feature>
<keyword evidence="1" id="KW-0812">Transmembrane</keyword>
<comment type="caution">
    <text evidence="2">The sequence shown here is derived from an EMBL/GenBank/DDBJ whole genome shotgun (WGS) entry which is preliminary data.</text>
</comment>
<sequence>MSFSLKAILTCFSFYTGAYLIYYFFKAHPQPLFLLLGVALIVTAWFLTPYPYERGRQQYDETMRFGLFFYNPLIFWFRFFSWPIRTLLSIFA</sequence>
<dbReference type="RefSeq" id="WP_078191333.1">
    <property type="nucleotide sequence ID" value="NZ_JAMCOW010000029.1"/>
</dbReference>
<feature type="transmembrane region" description="Helical" evidence="1">
    <location>
        <begin position="64"/>
        <end position="84"/>
    </location>
</feature>
<evidence type="ECO:0000313" key="2">
    <source>
        <dbReference type="EMBL" id="OOV79970.1"/>
    </source>
</evidence>
<keyword evidence="1" id="KW-0472">Membrane</keyword>
<proteinExistence type="predicted"/>
<accession>A0A1T1GR36</accession>
<gene>
    <name evidence="2" type="ORF">B1202_14575</name>
</gene>